<keyword evidence="3" id="KW-1185">Reference proteome</keyword>
<evidence type="ECO:0000256" key="1">
    <source>
        <dbReference type="SAM" id="Phobius"/>
    </source>
</evidence>
<dbReference type="EMBL" id="CP017634">
    <property type="protein sequence ID" value="ATW26777.1"/>
    <property type="molecule type" value="Genomic_DNA"/>
</dbReference>
<evidence type="ECO:0000313" key="2">
    <source>
        <dbReference type="EMBL" id="ATW26777.1"/>
    </source>
</evidence>
<dbReference type="KEGG" id="fwa:DCMF_20195"/>
<keyword evidence="1" id="KW-1133">Transmembrane helix</keyword>
<proteinExistence type="predicted"/>
<accession>A0A3G1KWK6</accession>
<dbReference type="RefSeq" id="WP_148136097.1">
    <property type="nucleotide sequence ID" value="NZ_CP017634.1"/>
</dbReference>
<organism evidence="2 3">
    <name type="scientific">Formimonas warabiya</name>
    <dbReference type="NCBI Taxonomy" id="1761012"/>
    <lineage>
        <taxon>Bacteria</taxon>
        <taxon>Bacillati</taxon>
        <taxon>Bacillota</taxon>
        <taxon>Clostridia</taxon>
        <taxon>Eubacteriales</taxon>
        <taxon>Peptococcaceae</taxon>
        <taxon>Candidatus Formimonas</taxon>
    </lineage>
</organism>
<gene>
    <name evidence="2" type="ORF">DCMF_20195</name>
</gene>
<protein>
    <submittedName>
        <fullName evidence="2">Uncharacterized protein</fullName>
    </submittedName>
</protein>
<feature type="transmembrane region" description="Helical" evidence="1">
    <location>
        <begin position="50"/>
        <end position="71"/>
    </location>
</feature>
<evidence type="ECO:0000313" key="3">
    <source>
        <dbReference type="Proteomes" id="UP000323521"/>
    </source>
</evidence>
<keyword evidence="1" id="KW-0812">Transmembrane</keyword>
<dbReference type="AlphaFoldDB" id="A0A3G1KWK6"/>
<name>A0A3G1KWK6_FORW1</name>
<reference evidence="2 3" key="1">
    <citation type="submission" date="2016-10" db="EMBL/GenBank/DDBJ databases">
        <title>Complete Genome Sequence of Peptococcaceae strain DCMF.</title>
        <authorList>
            <person name="Edwards R.J."/>
            <person name="Holland S.I."/>
            <person name="Deshpande N.P."/>
            <person name="Wong Y.K."/>
            <person name="Ertan H."/>
            <person name="Manefield M."/>
            <person name="Russell T.L."/>
            <person name="Lee M.J."/>
        </authorList>
    </citation>
    <scope>NUCLEOTIDE SEQUENCE [LARGE SCALE GENOMIC DNA]</scope>
    <source>
        <strain evidence="2 3">DCMF</strain>
    </source>
</reference>
<keyword evidence="1" id="KW-0472">Membrane</keyword>
<dbReference type="Proteomes" id="UP000323521">
    <property type="component" value="Chromosome"/>
</dbReference>
<sequence length="86" mass="9786">MSLQSKRRIFFVIVGIIFAILVLMVMWQPFLAWSDTLTMQGETVLGIPLSQFLVLFSSFGMAILVTVLYNVDTKVLTVKTKDKEKK</sequence>
<feature type="transmembrane region" description="Helical" evidence="1">
    <location>
        <begin position="9"/>
        <end position="30"/>
    </location>
</feature>